<sequence>ATIEKLFKPGEVIKSIGTQGETGNGIGLLLCSEFVTVNGGTLSVDSDGISGSVFQFSIPKKGEEETFV</sequence>
<dbReference type="InterPro" id="IPR004358">
    <property type="entry name" value="Sig_transdc_His_kin-like_C"/>
</dbReference>
<keyword evidence="2" id="KW-1185">Reference proteome</keyword>
<dbReference type="Gene3D" id="3.30.565.10">
    <property type="entry name" value="Histidine kinase-like ATPase, C-terminal domain"/>
    <property type="match status" value="1"/>
</dbReference>
<evidence type="ECO:0000313" key="2">
    <source>
        <dbReference type="Proteomes" id="UP000298057"/>
    </source>
</evidence>
<dbReference type="InterPro" id="IPR036890">
    <property type="entry name" value="HATPase_C_sf"/>
</dbReference>
<accession>A0ABY2NIL0</accession>
<name>A0ABY2NIL0_9LEPT</name>
<dbReference type="EMBL" id="RQGU01000019">
    <property type="protein sequence ID" value="TGM30039.1"/>
    <property type="molecule type" value="Genomic_DNA"/>
</dbReference>
<dbReference type="Proteomes" id="UP000298057">
    <property type="component" value="Unassembled WGS sequence"/>
</dbReference>
<keyword evidence="1" id="KW-0418">Kinase</keyword>
<organism evidence="1 2">
    <name type="scientific">Leptospira selangorensis</name>
    <dbReference type="NCBI Taxonomy" id="2484982"/>
    <lineage>
        <taxon>Bacteria</taxon>
        <taxon>Pseudomonadati</taxon>
        <taxon>Spirochaetota</taxon>
        <taxon>Spirochaetia</taxon>
        <taxon>Leptospirales</taxon>
        <taxon>Leptospiraceae</taxon>
        <taxon>Leptospira</taxon>
    </lineage>
</organism>
<keyword evidence="1" id="KW-0808">Transferase</keyword>
<feature type="non-terminal residue" evidence="1">
    <location>
        <position position="1"/>
    </location>
</feature>
<comment type="caution">
    <text evidence="1">The sequence shown here is derived from an EMBL/GenBank/DDBJ whole genome shotgun (WGS) entry which is preliminary data.</text>
</comment>
<evidence type="ECO:0000313" key="1">
    <source>
        <dbReference type="EMBL" id="TGM30039.1"/>
    </source>
</evidence>
<protein>
    <submittedName>
        <fullName evidence="1">Sensor histidine kinase</fullName>
    </submittedName>
</protein>
<dbReference type="PRINTS" id="PR00344">
    <property type="entry name" value="BCTRLSENSOR"/>
</dbReference>
<reference evidence="2" key="1">
    <citation type="journal article" date="2019" name="PLoS Negl. Trop. Dis.">
        <title>Revisiting the worldwide diversity of Leptospira species in the environment.</title>
        <authorList>
            <person name="Vincent A.T."/>
            <person name="Schiettekatte O."/>
            <person name="Bourhy P."/>
            <person name="Veyrier F.J."/>
            <person name="Picardeau M."/>
        </authorList>
    </citation>
    <scope>NUCLEOTIDE SEQUENCE [LARGE SCALE GENOMIC DNA]</scope>
    <source>
        <strain evidence="2">201702406</strain>
    </source>
</reference>
<proteinExistence type="predicted"/>
<dbReference type="SUPFAM" id="SSF55874">
    <property type="entry name" value="ATPase domain of HSP90 chaperone/DNA topoisomerase II/histidine kinase"/>
    <property type="match status" value="1"/>
</dbReference>
<gene>
    <name evidence="1" type="ORF">EHQ82_01455</name>
</gene>
<dbReference type="GO" id="GO:0016301">
    <property type="term" value="F:kinase activity"/>
    <property type="evidence" value="ECO:0007669"/>
    <property type="project" value="UniProtKB-KW"/>
</dbReference>